<evidence type="ECO:0000259" key="1">
    <source>
        <dbReference type="PROSITE" id="PS50011"/>
    </source>
</evidence>
<comment type="caution">
    <text evidence="2">The sequence shown here is derived from an EMBL/GenBank/DDBJ whole genome shotgun (WGS) entry which is preliminary data.</text>
</comment>
<dbReference type="GO" id="GO:0005524">
    <property type="term" value="F:ATP binding"/>
    <property type="evidence" value="ECO:0007669"/>
    <property type="project" value="InterPro"/>
</dbReference>
<reference evidence="2" key="1">
    <citation type="submission" date="2019-10" db="EMBL/GenBank/DDBJ databases">
        <title>Conservation and host-specific expression of non-tandemly repeated heterogenous ribosome RNA gene in arbuscular mycorrhizal fungi.</title>
        <authorList>
            <person name="Maeda T."/>
            <person name="Kobayashi Y."/>
            <person name="Nakagawa T."/>
            <person name="Ezawa T."/>
            <person name="Yamaguchi K."/>
            <person name="Bino T."/>
            <person name="Nishimoto Y."/>
            <person name="Shigenobu S."/>
            <person name="Kawaguchi M."/>
        </authorList>
    </citation>
    <scope>NUCLEOTIDE SEQUENCE</scope>
    <source>
        <strain evidence="2">HR1</strain>
    </source>
</reference>
<accession>A0A8H3M796</accession>
<dbReference type="Pfam" id="PF00069">
    <property type="entry name" value="Pkinase"/>
    <property type="match status" value="1"/>
</dbReference>
<dbReference type="InterPro" id="IPR011009">
    <property type="entry name" value="Kinase-like_dom_sf"/>
</dbReference>
<keyword evidence="2" id="KW-0418">Kinase</keyword>
<evidence type="ECO:0000313" key="2">
    <source>
        <dbReference type="EMBL" id="GES99041.1"/>
    </source>
</evidence>
<evidence type="ECO:0000313" key="3">
    <source>
        <dbReference type="Proteomes" id="UP000615446"/>
    </source>
</evidence>
<dbReference type="EMBL" id="BLAL01000278">
    <property type="protein sequence ID" value="GES99041.1"/>
    <property type="molecule type" value="Genomic_DNA"/>
</dbReference>
<feature type="domain" description="Protein kinase" evidence="1">
    <location>
        <begin position="1"/>
        <end position="181"/>
    </location>
</feature>
<name>A0A8H3M796_9GLOM</name>
<dbReference type="Proteomes" id="UP000615446">
    <property type="component" value="Unassembled WGS sequence"/>
</dbReference>
<dbReference type="InterPro" id="IPR000719">
    <property type="entry name" value="Prot_kinase_dom"/>
</dbReference>
<dbReference type="PROSITE" id="PS50011">
    <property type="entry name" value="PROTEIN_KINASE_DOM"/>
    <property type="match status" value="1"/>
</dbReference>
<dbReference type="OrthoDB" id="544350at2759"/>
<keyword evidence="2" id="KW-0808">Transferase</keyword>
<protein>
    <submittedName>
        <fullName evidence="2">Kinase-like domain-containing protein</fullName>
    </submittedName>
</protein>
<gene>
    <name evidence="2" type="ORF">RCL2_002556000</name>
</gene>
<organism evidence="2 3">
    <name type="scientific">Rhizophagus clarus</name>
    <dbReference type="NCBI Taxonomy" id="94130"/>
    <lineage>
        <taxon>Eukaryota</taxon>
        <taxon>Fungi</taxon>
        <taxon>Fungi incertae sedis</taxon>
        <taxon>Mucoromycota</taxon>
        <taxon>Glomeromycotina</taxon>
        <taxon>Glomeromycetes</taxon>
        <taxon>Glomerales</taxon>
        <taxon>Glomeraceae</taxon>
        <taxon>Rhizophagus</taxon>
    </lineage>
</organism>
<dbReference type="GO" id="GO:0004672">
    <property type="term" value="F:protein kinase activity"/>
    <property type="evidence" value="ECO:0007669"/>
    <property type="project" value="InterPro"/>
</dbReference>
<dbReference type="AlphaFoldDB" id="A0A8H3M796"/>
<proteinExistence type="predicted"/>
<dbReference type="Gene3D" id="1.10.510.10">
    <property type="entry name" value="Transferase(Phosphotransferase) domain 1"/>
    <property type="match status" value="1"/>
</dbReference>
<sequence length="181" mass="20838">MLYKIISGLTEIHEQYLVHCDFHDSNILNHEDKEDEEVKDEVFISNLGLCQPIKSFLKKDDIFGVIPFMVPEVLRGKPYTPASWIFHVDDEIGKELKSNIMEFINAPIGNNNFITKSHPQAYHTSRLLDFTSRKVDEILKSERLNYILVDNSKNLNEIVDSECLGCIINNIKSPDIKSDQN</sequence>
<dbReference type="SUPFAM" id="SSF56112">
    <property type="entry name" value="Protein kinase-like (PK-like)"/>
    <property type="match status" value="1"/>
</dbReference>